<dbReference type="Pfam" id="PF26013">
    <property type="entry name" value="DUF8004"/>
    <property type="match status" value="1"/>
</dbReference>
<dbReference type="InterPro" id="IPR058317">
    <property type="entry name" value="DUF8004"/>
</dbReference>
<dbReference type="OrthoDB" id="4114825at2759"/>
<dbReference type="Proteomes" id="UP000308549">
    <property type="component" value="Unassembled WGS sequence"/>
</dbReference>
<feature type="region of interest" description="Disordered" evidence="1">
    <location>
        <begin position="519"/>
        <end position="541"/>
    </location>
</feature>
<gene>
    <name evidence="3" type="ORF">B0A50_05632</name>
</gene>
<feature type="compositionally biased region" description="Polar residues" evidence="1">
    <location>
        <begin position="88"/>
        <end position="98"/>
    </location>
</feature>
<reference evidence="3 4" key="1">
    <citation type="submission" date="2017-03" db="EMBL/GenBank/DDBJ databases">
        <title>Genomes of endolithic fungi from Antarctica.</title>
        <authorList>
            <person name="Coleine C."/>
            <person name="Masonjones S."/>
            <person name="Stajich J.E."/>
        </authorList>
    </citation>
    <scope>NUCLEOTIDE SEQUENCE [LARGE SCALE GENOMIC DNA]</scope>
    <source>
        <strain evidence="3 4">CCFEE 6315</strain>
    </source>
</reference>
<evidence type="ECO:0000313" key="3">
    <source>
        <dbReference type="EMBL" id="TKA25877.1"/>
    </source>
</evidence>
<feature type="region of interest" description="Disordered" evidence="1">
    <location>
        <begin position="1"/>
        <end position="23"/>
    </location>
</feature>
<keyword evidence="4" id="KW-1185">Reference proteome</keyword>
<dbReference type="AlphaFoldDB" id="A0A4U0TUK4"/>
<feature type="region of interest" description="Disordered" evidence="1">
    <location>
        <begin position="845"/>
        <end position="891"/>
    </location>
</feature>
<evidence type="ECO:0000259" key="2">
    <source>
        <dbReference type="Pfam" id="PF26013"/>
    </source>
</evidence>
<feature type="compositionally biased region" description="Low complexity" evidence="1">
    <location>
        <begin position="733"/>
        <end position="746"/>
    </location>
</feature>
<feature type="compositionally biased region" description="Low complexity" evidence="1">
    <location>
        <begin position="760"/>
        <end position="773"/>
    </location>
</feature>
<feature type="compositionally biased region" description="Basic and acidic residues" evidence="1">
    <location>
        <begin position="1"/>
        <end position="10"/>
    </location>
</feature>
<sequence length="891" mass="99319">MDVEARDMHRPLPSLPVRGQGPIREFDGLQRTSSSWDGLRRDRELWHERGNCSVHFYSLGASQRGPSLRLPYTDIATLGSEYLFGQCQPASTPASPQTSDDGASDSGYASSQNSPIEAKHYDLYLPAPAHLARDQAYRYHLTTRNFFAYATAKPVVGERLGSTLANLLERIREWQPKSPALANFSSYCQGQGYQDMAENVDCAVACLALAEQAKMRSLWVEAFVHCTGMHERVYSPEFTGLSATTQTLIARASMEMDLHISRAIGALGSFLEEELGPENLGLTKPARDHLDRFRSFLHNYYVDKLGYYPPGHVGPYRKRLWTKMYHAFHCLYEYLVDRESSSDLSYSRAATGGICVRQNVEAFDRRHGYEALPHPLPLLPSSPSGTRAIRGARGLRNFKSGKQASDSSEHRSLEQAANLGNMDVLTCELVQNYQRFEREKLEEKLTAAEARKVRWLLIYGALQMLISITRAPREVRDTETPSYPLCVPITESPDFEDAASSHQRVPSDPRSVLSLALDLRSGQDQESEEAPSDDRTGADEDRISIHPDCEAETAEDYFAAQTLLARIPSDLSFDMTPPPLRLQTQLSRTASFRSSVNSGVHALSKSFVGSKKRRNSLRQTPTSATQPLSKSNSFCEIFVEGYGNGAEVQEDRSRRQSIFSLGETAETDYGLHDVNEEPVFEDRHTDYLRVDDTPTPQAASMSPCNFTDVVDDDDDDHMITRNTSLTSIYSTASSGLSSPRSMSPVSAFDSPSTALSSDWSNPVSNRSSASSAVEPNYTYTTSTMSSPKTPYHPPSLQQSTPRRQKRAGGRSTKDRKMAGKASAYSLQAGCYTPTGLPGTFRAFERNRPCINYDEDEEDEYQEEDEEEDDDDEGLGMDVRGRRRLGTLRMLG</sequence>
<dbReference type="EMBL" id="NAJL01000032">
    <property type="protein sequence ID" value="TKA25877.1"/>
    <property type="molecule type" value="Genomic_DNA"/>
</dbReference>
<feature type="compositionally biased region" description="Polar residues" evidence="1">
    <location>
        <begin position="749"/>
        <end position="759"/>
    </location>
</feature>
<feature type="domain" description="DUF8004" evidence="2">
    <location>
        <begin position="183"/>
        <end position="271"/>
    </location>
</feature>
<dbReference type="PANTHER" id="PTHR39601">
    <property type="entry name" value="CHORIOGENIN HMINOR"/>
    <property type="match status" value="1"/>
</dbReference>
<evidence type="ECO:0000256" key="1">
    <source>
        <dbReference type="SAM" id="MobiDB-lite"/>
    </source>
</evidence>
<evidence type="ECO:0000313" key="4">
    <source>
        <dbReference type="Proteomes" id="UP000308549"/>
    </source>
</evidence>
<name>A0A4U0TUK4_9PEZI</name>
<feature type="compositionally biased region" description="Low complexity" evidence="1">
    <location>
        <begin position="99"/>
        <end position="111"/>
    </location>
</feature>
<feature type="region of interest" description="Disordered" evidence="1">
    <location>
        <begin position="87"/>
        <end position="112"/>
    </location>
</feature>
<accession>A0A4U0TUK4</accession>
<protein>
    <recommendedName>
        <fullName evidence="2">DUF8004 domain-containing protein</fullName>
    </recommendedName>
</protein>
<organism evidence="3 4">
    <name type="scientific">Salinomyces thailandicus</name>
    <dbReference type="NCBI Taxonomy" id="706561"/>
    <lineage>
        <taxon>Eukaryota</taxon>
        <taxon>Fungi</taxon>
        <taxon>Dikarya</taxon>
        <taxon>Ascomycota</taxon>
        <taxon>Pezizomycotina</taxon>
        <taxon>Dothideomycetes</taxon>
        <taxon>Dothideomycetidae</taxon>
        <taxon>Mycosphaerellales</taxon>
        <taxon>Teratosphaeriaceae</taxon>
        <taxon>Salinomyces</taxon>
    </lineage>
</organism>
<dbReference type="PANTHER" id="PTHR39601:SF1">
    <property type="entry name" value="CHORIOGENIN HMINOR"/>
    <property type="match status" value="1"/>
</dbReference>
<feature type="compositionally biased region" description="Basic and acidic residues" evidence="1">
    <location>
        <begin position="532"/>
        <end position="541"/>
    </location>
</feature>
<proteinExistence type="predicted"/>
<feature type="region of interest" description="Disordered" evidence="1">
    <location>
        <begin position="730"/>
        <end position="820"/>
    </location>
</feature>
<feature type="compositionally biased region" description="Polar residues" evidence="1">
    <location>
        <begin position="777"/>
        <end position="788"/>
    </location>
</feature>
<feature type="compositionally biased region" description="Acidic residues" evidence="1">
    <location>
        <begin position="852"/>
        <end position="874"/>
    </location>
</feature>
<comment type="caution">
    <text evidence="3">The sequence shown here is derived from an EMBL/GenBank/DDBJ whole genome shotgun (WGS) entry which is preliminary data.</text>
</comment>